<dbReference type="InterPro" id="IPR013083">
    <property type="entry name" value="Znf_RING/FYVE/PHD"/>
</dbReference>
<dbReference type="Proteomes" id="UP001217089">
    <property type="component" value="Unassembled WGS sequence"/>
</dbReference>
<accession>A0ABQ9E7D0</accession>
<keyword evidence="4" id="KW-1185">Reference proteome</keyword>
<feature type="domain" description="DDE-1" evidence="2">
    <location>
        <begin position="29"/>
        <end position="117"/>
    </location>
</feature>
<proteinExistence type="predicted"/>
<evidence type="ECO:0000259" key="2">
    <source>
        <dbReference type="Pfam" id="PF03184"/>
    </source>
</evidence>
<feature type="region of interest" description="Disordered" evidence="1">
    <location>
        <begin position="217"/>
        <end position="236"/>
    </location>
</feature>
<evidence type="ECO:0000256" key="1">
    <source>
        <dbReference type="SAM" id="MobiDB-lite"/>
    </source>
</evidence>
<dbReference type="Gene3D" id="3.30.40.10">
    <property type="entry name" value="Zinc/RING finger domain, C3HC4 (zinc finger)"/>
    <property type="match status" value="1"/>
</dbReference>
<dbReference type="InterPro" id="IPR004875">
    <property type="entry name" value="DDE_SF_endonuclease_dom"/>
</dbReference>
<reference evidence="3 4" key="1">
    <citation type="submission" date="2022-12" db="EMBL/GenBank/DDBJ databases">
        <title>Chromosome-level genome of Tegillarca granosa.</title>
        <authorList>
            <person name="Kim J."/>
        </authorList>
    </citation>
    <scope>NUCLEOTIDE SEQUENCE [LARGE SCALE GENOMIC DNA]</scope>
    <source>
        <strain evidence="3">Teg-2019</strain>
        <tissue evidence="3">Adductor muscle</tissue>
    </source>
</reference>
<evidence type="ECO:0000313" key="3">
    <source>
        <dbReference type="EMBL" id="KAJ8299457.1"/>
    </source>
</evidence>
<name>A0ABQ9E7D0_TEGGR</name>
<organism evidence="3 4">
    <name type="scientific">Tegillarca granosa</name>
    <name type="common">Malaysian cockle</name>
    <name type="synonym">Anadara granosa</name>
    <dbReference type="NCBI Taxonomy" id="220873"/>
    <lineage>
        <taxon>Eukaryota</taxon>
        <taxon>Metazoa</taxon>
        <taxon>Spiralia</taxon>
        <taxon>Lophotrochozoa</taxon>
        <taxon>Mollusca</taxon>
        <taxon>Bivalvia</taxon>
        <taxon>Autobranchia</taxon>
        <taxon>Pteriomorphia</taxon>
        <taxon>Arcoida</taxon>
        <taxon>Arcoidea</taxon>
        <taxon>Arcidae</taxon>
        <taxon>Tegillarca</taxon>
    </lineage>
</organism>
<dbReference type="CDD" id="cd15489">
    <property type="entry name" value="PHD_SF"/>
    <property type="match status" value="1"/>
</dbReference>
<dbReference type="SUPFAM" id="SSF57903">
    <property type="entry name" value="FYVE/PHD zinc finger"/>
    <property type="match status" value="1"/>
</dbReference>
<dbReference type="InterPro" id="IPR011011">
    <property type="entry name" value="Znf_FYVE_PHD"/>
</dbReference>
<dbReference type="EMBL" id="JARBDR010000921">
    <property type="protein sequence ID" value="KAJ8299457.1"/>
    <property type="molecule type" value="Genomic_DNA"/>
</dbReference>
<protein>
    <recommendedName>
        <fullName evidence="2">DDE-1 domain-containing protein</fullName>
    </recommendedName>
</protein>
<evidence type="ECO:0000313" key="4">
    <source>
        <dbReference type="Proteomes" id="UP001217089"/>
    </source>
</evidence>
<gene>
    <name evidence="3" type="ORF">KUTeg_023517</name>
</gene>
<comment type="caution">
    <text evidence="3">The sequence shown here is derived from an EMBL/GenBank/DDBJ whole genome shotgun (WGS) entry which is preliminary data.</text>
</comment>
<dbReference type="Pfam" id="PF03184">
    <property type="entry name" value="DDE_1"/>
    <property type="match status" value="1"/>
</dbReference>
<sequence>MPPFYVYPVPPPTGANPLNCSLPGGFVAYTEKGWMNSQTFEQFLDHFEQHIVTEKPVVLLIDSVGSHINRTVFRKAFSKGIEPNRLVPNATHFMQPLDKGVFGPMKKQWYKTVRQHNRKHPGVIINKLHFAEKLKECYNNFYKPNIVVNSFRSAGIYPVNRDPDSSMDIAYQTSTTDNTNPLDLLAEVATSTLVKATKTSENIILPVVKESLKLPQAKSKKLKRKNTTDELPDHLTSPQSIRTLENKNLDKIRKLAAKERKAKAAYLKSKLSCNLSKKITTTANKLVKGRSAINTSKGKGIMKSKKQTQDILVSNANKTDDHDAYCVVCEMTWAEDKKLMLGQTWIQYDKCLAWIHENCLPVGFVYDMTEERFACHNCKKD</sequence>